<proteinExistence type="predicted"/>
<keyword evidence="2" id="KW-1185">Reference proteome</keyword>
<dbReference type="EMBL" id="CM042050">
    <property type="protein sequence ID" value="KAI3734064.1"/>
    <property type="molecule type" value="Genomic_DNA"/>
</dbReference>
<comment type="caution">
    <text evidence="1">The sequence shown here is derived from an EMBL/GenBank/DDBJ whole genome shotgun (WGS) entry which is preliminary data.</text>
</comment>
<organism evidence="1 2">
    <name type="scientific">Arctium lappa</name>
    <name type="common">Greater burdock</name>
    <name type="synonym">Lappa major</name>
    <dbReference type="NCBI Taxonomy" id="4217"/>
    <lineage>
        <taxon>Eukaryota</taxon>
        <taxon>Viridiplantae</taxon>
        <taxon>Streptophyta</taxon>
        <taxon>Embryophyta</taxon>
        <taxon>Tracheophyta</taxon>
        <taxon>Spermatophyta</taxon>
        <taxon>Magnoliopsida</taxon>
        <taxon>eudicotyledons</taxon>
        <taxon>Gunneridae</taxon>
        <taxon>Pentapetalae</taxon>
        <taxon>asterids</taxon>
        <taxon>campanulids</taxon>
        <taxon>Asterales</taxon>
        <taxon>Asteraceae</taxon>
        <taxon>Carduoideae</taxon>
        <taxon>Cardueae</taxon>
        <taxon>Arctiinae</taxon>
        <taxon>Arctium</taxon>
    </lineage>
</organism>
<name>A0ACB9CIF1_ARCLA</name>
<dbReference type="Proteomes" id="UP001055879">
    <property type="component" value="Linkage Group LG04"/>
</dbReference>
<gene>
    <name evidence="1" type="ORF">L6452_13525</name>
</gene>
<reference evidence="2" key="1">
    <citation type="journal article" date="2022" name="Mol. Ecol. Resour.">
        <title>The genomes of chicory, endive, great burdock and yacon provide insights into Asteraceae palaeo-polyploidization history and plant inulin production.</title>
        <authorList>
            <person name="Fan W."/>
            <person name="Wang S."/>
            <person name="Wang H."/>
            <person name="Wang A."/>
            <person name="Jiang F."/>
            <person name="Liu H."/>
            <person name="Zhao H."/>
            <person name="Xu D."/>
            <person name="Zhang Y."/>
        </authorList>
    </citation>
    <scope>NUCLEOTIDE SEQUENCE [LARGE SCALE GENOMIC DNA]</scope>
    <source>
        <strain evidence="2">cv. Niubang</strain>
    </source>
</reference>
<protein>
    <submittedName>
        <fullName evidence="1">Uncharacterized protein</fullName>
    </submittedName>
</protein>
<sequence length="81" mass="9533">MLLFSSSPETIFFSVIRDKNNSVVDVVLLSVYFFAVCHVFSEGKKLKYLFGKWTNKNRFSKGLRRPRFNTCLLVHRPWNSD</sequence>
<reference evidence="1 2" key="2">
    <citation type="journal article" date="2022" name="Mol. Ecol. Resour.">
        <title>The genomes of chicory, endive, great burdock and yacon provide insights into Asteraceae paleo-polyploidization history and plant inulin production.</title>
        <authorList>
            <person name="Fan W."/>
            <person name="Wang S."/>
            <person name="Wang H."/>
            <person name="Wang A."/>
            <person name="Jiang F."/>
            <person name="Liu H."/>
            <person name="Zhao H."/>
            <person name="Xu D."/>
            <person name="Zhang Y."/>
        </authorList>
    </citation>
    <scope>NUCLEOTIDE SEQUENCE [LARGE SCALE GENOMIC DNA]</scope>
    <source>
        <strain evidence="2">cv. Niubang</strain>
    </source>
</reference>
<evidence type="ECO:0000313" key="2">
    <source>
        <dbReference type="Proteomes" id="UP001055879"/>
    </source>
</evidence>
<accession>A0ACB9CIF1</accession>
<evidence type="ECO:0000313" key="1">
    <source>
        <dbReference type="EMBL" id="KAI3734064.1"/>
    </source>
</evidence>